<dbReference type="Proteomes" id="UP001361570">
    <property type="component" value="Unassembled WGS sequence"/>
</dbReference>
<dbReference type="RefSeq" id="WP_336405733.1">
    <property type="nucleotide sequence ID" value="NZ_JBAPLU010000023.1"/>
</dbReference>
<evidence type="ECO:0000259" key="7">
    <source>
        <dbReference type="Pfam" id="PF01850"/>
    </source>
</evidence>
<name>A0ABU8DY39_9ACTN</name>
<evidence type="ECO:0000256" key="3">
    <source>
        <dbReference type="ARBA" id="ARBA00022723"/>
    </source>
</evidence>
<evidence type="ECO:0000256" key="4">
    <source>
        <dbReference type="ARBA" id="ARBA00022801"/>
    </source>
</evidence>
<keyword evidence="5 6" id="KW-0460">Magnesium</keyword>
<keyword evidence="1 6" id="KW-1277">Toxin-antitoxin system</keyword>
<comment type="cofactor">
    <cofactor evidence="6">
        <name>Mg(2+)</name>
        <dbReference type="ChEBI" id="CHEBI:18420"/>
    </cofactor>
</comment>
<dbReference type="Gene3D" id="3.40.50.1010">
    <property type="entry name" value="5'-nuclease"/>
    <property type="match status" value="1"/>
</dbReference>
<keyword evidence="4 6" id="KW-0378">Hydrolase</keyword>
<feature type="binding site" evidence="6">
    <location>
        <position position="102"/>
    </location>
    <ligand>
        <name>Mg(2+)</name>
        <dbReference type="ChEBI" id="CHEBI:18420"/>
    </ligand>
</feature>
<feature type="domain" description="PIN" evidence="7">
    <location>
        <begin position="1"/>
        <end position="125"/>
    </location>
</feature>
<dbReference type="Pfam" id="PF01850">
    <property type="entry name" value="PIN"/>
    <property type="match status" value="1"/>
</dbReference>
<keyword evidence="3 6" id="KW-0479">Metal-binding</keyword>
<evidence type="ECO:0000313" key="9">
    <source>
        <dbReference type="Proteomes" id="UP001361570"/>
    </source>
</evidence>
<comment type="caution">
    <text evidence="8">The sequence shown here is derived from an EMBL/GenBank/DDBJ whole genome shotgun (WGS) entry which is preliminary data.</text>
</comment>
<gene>
    <name evidence="6" type="primary">vapC</name>
    <name evidence="8" type="ORF">TEK04_17975</name>
</gene>
<dbReference type="InterPro" id="IPR002716">
    <property type="entry name" value="PIN_dom"/>
</dbReference>
<evidence type="ECO:0000256" key="5">
    <source>
        <dbReference type="ARBA" id="ARBA00022842"/>
    </source>
</evidence>
<accession>A0ABU8DY39</accession>
<comment type="function">
    <text evidence="6">Toxic component of a toxin-antitoxin (TA) system. An RNase.</text>
</comment>
<keyword evidence="9" id="KW-1185">Reference proteome</keyword>
<dbReference type="InterPro" id="IPR029060">
    <property type="entry name" value="PIN-like_dom_sf"/>
</dbReference>
<dbReference type="InterPro" id="IPR022907">
    <property type="entry name" value="VapC_family"/>
</dbReference>
<evidence type="ECO:0000313" key="8">
    <source>
        <dbReference type="EMBL" id="MEI4273615.1"/>
    </source>
</evidence>
<reference evidence="8 9" key="1">
    <citation type="submission" date="2024-03" db="EMBL/GenBank/DDBJ databases">
        <title>Draft genome sequence of Klenkia sp. LSe6-5.</title>
        <authorList>
            <person name="Duangmal K."/>
            <person name="Chantavorakit T."/>
        </authorList>
    </citation>
    <scope>NUCLEOTIDE SEQUENCE [LARGE SCALE GENOMIC DNA]</scope>
    <source>
        <strain evidence="8 9">LSe6-5</strain>
    </source>
</reference>
<dbReference type="CDD" id="cd09873">
    <property type="entry name" value="PIN_Pae0151-like"/>
    <property type="match status" value="1"/>
</dbReference>
<dbReference type="HAMAP" id="MF_00265">
    <property type="entry name" value="VapC_Nob1"/>
    <property type="match status" value="1"/>
</dbReference>
<sequence>MIVDASVLVDALAGAATRSALARDALAGVPAGEPLVAPGLVTAEVLAGLRSCAHDQSNPFTADDVPRALAEVAQYGIRIEATPWADVQRAHELSLGSLRYTDALYVAAAERRRTSLLTSDARIGRSGAPMTCTVVTVG</sequence>
<organism evidence="8 9">
    <name type="scientific">Klenkia sesuvii</name>
    <dbReference type="NCBI Taxonomy" id="3103137"/>
    <lineage>
        <taxon>Bacteria</taxon>
        <taxon>Bacillati</taxon>
        <taxon>Actinomycetota</taxon>
        <taxon>Actinomycetes</taxon>
        <taxon>Geodermatophilales</taxon>
        <taxon>Geodermatophilaceae</taxon>
        <taxon>Klenkia</taxon>
    </lineage>
</organism>
<evidence type="ECO:0000256" key="2">
    <source>
        <dbReference type="ARBA" id="ARBA00022722"/>
    </source>
</evidence>
<dbReference type="PANTHER" id="PTHR35901">
    <property type="entry name" value="RIBONUCLEASE VAPC3"/>
    <property type="match status" value="1"/>
</dbReference>
<dbReference type="EMBL" id="JBAPLU010000023">
    <property type="protein sequence ID" value="MEI4273615.1"/>
    <property type="molecule type" value="Genomic_DNA"/>
</dbReference>
<dbReference type="InterPro" id="IPR051619">
    <property type="entry name" value="TypeII_TA_RNase_PINc/VapC"/>
</dbReference>
<keyword evidence="6" id="KW-0800">Toxin</keyword>
<evidence type="ECO:0000256" key="1">
    <source>
        <dbReference type="ARBA" id="ARBA00022649"/>
    </source>
</evidence>
<protein>
    <recommendedName>
        <fullName evidence="6">Ribonuclease VapC</fullName>
        <shortName evidence="6">RNase VapC</shortName>
        <ecNumber evidence="6">3.1.-.-</ecNumber>
    </recommendedName>
    <alternativeName>
        <fullName evidence="6">Toxin VapC</fullName>
    </alternativeName>
</protein>
<keyword evidence="2 6" id="KW-0540">Nuclease</keyword>
<proteinExistence type="inferred from homology"/>
<evidence type="ECO:0000256" key="6">
    <source>
        <dbReference type="HAMAP-Rule" id="MF_00265"/>
    </source>
</evidence>
<dbReference type="SUPFAM" id="SSF88723">
    <property type="entry name" value="PIN domain-like"/>
    <property type="match status" value="1"/>
</dbReference>
<dbReference type="EC" id="3.1.-.-" evidence="6"/>
<feature type="binding site" evidence="6">
    <location>
        <position position="4"/>
    </location>
    <ligand>
        <name>Mg(2+)</name>
        <dbReference type="ChEBI" id="CHEBI:18420"/>
    </ligand>
</feature>
<dbReference type="InterPro" id="IPR044153">
    <property type="entry name" value="PIN_Pae0151-like"/>
</dbReference>
<dbReference type="PANTHER" id="PTHR35901:SF1">
    <property type="entry name" value="EXONUCLEASE VAPC9"/>
    <property type="match status" value="1"/>
</dbReference>
<comment type="similarity">
    <text evidence="6">Belongs to the PINc/VapC protein family.</text>
</comment>